<dbReference type="RefSeq" id="XP_017020923.1">
    <property type="nucleotide sequence ID" value="XM_017165434.1"/>
</dbReference>
<dbReference type="GeneID" id="108073699"/>
<evidence type="ECO:0000313" key="5">
    <source>
        <dbReference type="RefSeq" id="XP_017020923.1"/>
    </source>
</evidence>
<dbReference type="SUPFAM" id="SSF47396">
    <property type="entry name" value="Transcription factor IIA (TFIIA), alpha-helical domain"/>
    <property type="match status" value="1"/>
</dbReference>
<protein>
    <submittedName>
        <fullName evidence="3 4">Uncharacterized protein LOC108073699</fullName>
    </submittedName>
</protein>
<evidence type="ECO:0000313" key="3">
    <source>
        <dbReference type="RefSeq" id="XP_017020921.1"/>
    </source>
</evidence>
<evidence type="ECO:0000313" key="2">
    <source>
        <dbReference type="Proteomes" id="UP001652661"/>
    </source>
</evidence>
<dbReference type="OrthoDB" id="6275927at2759"/>
<dbReference type="RefSeq" id="XP_017020921.1">
    <property type="nucleotide sequence ID" value="XM_017165432.1"/>
</dbReference>
<accession>A0A6P4IEH4</accession>
<feature type="compositionally biased region" description="Basic and acidic residues" evidence="1">
    <location>
        <begin position="104"/>
        <end position="124"/>
    </location>
</feature>
<dbReference type="Gene3D" id="1.10.287.100">
    <property type="match status" value="1"/>
</dbReference>
<sequence length="124" mass="13885">MPTKNKNNAHKSQVSVPKLSQPEIEYVINDVVANVRQDFLDDGPGEQALRLLLHTWCSKLMASQLPNDSQGSKEKDKNSNISPGLSSLFFEVKQEGDEEPVYGSDHEPKKGVFMEMPLKKDEAE</sequence>
<evidence type="ECO:0000313" key="4">
    <source>
        <dbReference type="RefSeq" id="XP_017020922.1"/>
    </source>
</evidence>
<evidence type="ECO:0000256" key="1">
    <source>
        <dbReference type="SAM" id="MobiDB-lite"/>
    </source>
</evidence>
<dbReference type="Proteomes" id="UP001652661">
    <property type="component" value="Chromosome 3R"/>
</dbReference>
<dbReference type="AlphaFoldDB" id="A0A6P4IEH4"/>
<dbReference type="RefSeq" id="XP_017020922.1">
    <property type="nucleotide sequence ID" value="XM_017165433.1"/>
</dbReference>
<organism evidence="2 5">
    <name type="scientific">Drosophila kikkawai</name>
    <name type="common">Fruit fly</name>
    <dbReference type="NCBI Taxonomy" id="30033"/>
    <lineage>
        <taxon>Eukaryota</taxon>
        <taxon>Metazoa</taxon>
        <taxon>Ecdysozoa</taxon>
        <taxon>Arthropoda</taxon>
        <taxon>Hexapoda</taxon>
        <taxon>Insecta</taxon>
        <taxon>Pterygota</taxon>
        <taxon>Neoptera</taxon>
        <taxon>Endopterygota</taxon>
        <taxon>Diptera</taxon>
        <taxon>Brachycera</taxon>
        <taxon>Muscomorpha</taxon>
        <taxon>Ephydroidea</taxon>
        <taxon>Drosophilidae</taxon>
        <taxon>Drosophila</taxon>
        <taxon>Sophophora</taxon>
    </lineage>
</organism>
<proteinExistence type="predicted"/>
<feature type="region of interest" description="Disordered" evidence="1">
    <location>
        <begin position="63"/>
        <end position="124"/>
    </location>
</feature>
<keyword evidence="2" id="KW-1185">Reference proteome</keyword>
<gene>
    <name evidence="3 4 5" type="primary">LOC108073699</name>
</gene>
<name>A0A6P4IEH4_DROKI</name>
<reference evidence="3 4" key="1">
    <citation type="submission" date="2025-04" db="UniProtKB">
        <authorList>
            <consortium name="RefSeq"/>
        </authorList>
    </citation>
    <scope>IDENTIFICATION</scope>
</reference>